<dbReference type="EC" id="2.1.1.190" evidence="7"/>
<dbReference type="SUPFAM" id="SSF53335">
    <property type="entry name" value="S-adenosyl-L-methionine-dependent methyltransferases"/>
    <property type="match status" value="1"/>
</dbReference>
<keyword evidence="3 4" id="KW-0949">S-adenosyl-L-methionine</keyword>
<dbReference type="KEGG" id="lji:ELX58_01520"/>
<dbReference type="PROSITE" id="PS51687">
    <property type="entry name" value="SAM_MT_RNA_M5U"/>
    <property type="match status" value="1"/>
</dbReference>
<dbReference type="NCBIfam" id="TIGR00479">
    <property type="entry name" value="rumA"/>
    <property type="match status" value="1"/>
</dbReference>
<dbReference type="GO" id="GO:0070041">
    <property type="term" value="F:rRNA (uridine-C5-)-methyltransferase activity"/>
    <property type="evidence" value="ECO:0007669"/>
    <property type="project" value="TreeGrafter"/>
</dbReference>
<dbReference type="PANTHER" id="PTHR11061:SF30">
    <property type="entry name" value="TRNA (URACIL(54)-C(5))-METHYLTRANSFERASE"/>
    <property type="match status" value="1"/>
</dbReference>
<dbReference type="FunFam" id="2.40.50.1070:FF:000003">
    <property type="entry name" value="23S rRNA (Uracil-5-)-methyltransferase RumA"/>
    <property type="match status" value="1"/>
</dbReference>
<dbReference type="GO" id="GO:0070475">
    <property type="term" value="P:rRNA base methylation"/>
    <property type="evidence" value="ECO:0007669"/>
    <property type="project" value="TreeGrafter"/>
</dbReference>
<dbReference type="Proteomes" id="UP000294321">
    <property type="component" value="Chromosome"/>
</dbReference>
<dbReference type="OrthoDB" id="9804590at2"/>
<dbReference type="PROSITE" id="PS50926">
    <property type="entry name" value="TRAM"/>
    <property type="match status" value="1"/>
</dbReference>
<dbReference type="InterPro" id="IPR029063">
    <property type="entry name" value="SAM-dependent_MTases_sf"/>
</dbReference>
<dbReference type="Gene3D" id="2.40.50.1070">
    <property type="match status" value="1"/>
</dbReference>
<evidence type="ECO:0000313" key="7">
    <source>
        <dbReference type="EMBL" id="QBP17863.1"/>
    </source>
</evidence>
<feature type="domain" description="TRAM" evidence="6">
    <location>
        <begin position="6"/>
        <end position="64"/>
    </location>
</feature>
<keyword evidence="1 4" id="KW-0489">Methyltransferase</keyword>
<feature type="binding site" evidence="4">
    <location>
        <position position="315"/>
    </location>
    <ligand>
        <name>S-adenosyl-L-methionine</name>
        <dbReference type="ChEBI" id="CHEBI:59789"/>
    </ligand>
</feature>
<evidence type="ECO:0000256" key="1">
    <source>
        <dbReference type="ARBA" id="ARBA00022603"/>
    </source>
</evidence>
<dbReference type="InterPro" id="IPR012340">
    <property type="entry name" value="NA-bd_OB-fold"/>
</dbReference>
<dbReference type="FunFam" id="3.40.50.150:FF:000009">
    <property type="entry name" value="23S rRNA (Uracil(1939)-C(5))-methyltransferase RlmD"/>
    <property type="match status" value="1"/>
</dbReference>
<proteinExistence type="inferred from homology"/>
<evidence type="ECO:0000256" key="3">
    <source>
        <dbReference type="ARBA" id="ARBA00022691"/>
    </source>
</evidence>
<dbReference type="RefSeq" id="WP_133441408.1">
    <property type="nucleotide sequence ID" value="NZ_CP034726.1"/>
</dbReference>
<dbReference type="EMBL" id="CP034726">
    <property type="protein sequence ID" value="QBP17863.1"/>
    <property type="molecule type" value="Genomic_DNA"/>
</dbReference>
<organism evidence="7 8">
    <name type="scientific">Acetilactobacillus jinshanensis</name>
    <dbReference type="NCBI Taxonomy" id="1720083"/>
    <lineage>
        <taxon>Bacteria</taxon>
        <taxon>Bacillati</taxon>
        <taxon>Bacillota</taxon>
        <taxon>Bacilli</taxon>
        <taxon>Lactobacillales</taxon>
        <taxon>Lactobacillaceae</taxon>
        <taxon>Acetilactobacillus</taxon>
    </lineage>
</organism>
<feature type="binding site" evidence="4">
    <location>
        <position position="286"/>
    </location>
    <ligand>
        <name>S-adenosyl-L-methionine</name>
        <dbReference type="ChEBI" id="CHEBI:59789"/>
    </ligand>
</feature>
<dbReference type="CDD" id="cd02440">
    <property type="entry name" value="AdoMet_MTases"/>
    <property type="match status" value="1"/>
</dbReference>
<dbReference type="PANTHER" id="PTHR11061">
    <property type="entry name" value="RNA M5U METHYLTRANSFERASE"/>
    <property type="match status" value="1"/>
</dbReference>
<dbReference type="InterPro" id="IPR030390">
    <property type="entry name" value="MeTrfase_TrmA_AS"/>
</dbReference>
<gene>
    <name evidence="7" type="primary">rlmD</name>
    <name evidence="7" type="ORF">ELX58_01520</name>
</gene>
<feature type="binding site" evidence="4">
    <location>
        <position position="336"/>
    </location>
    <ligand>
        <name>S-adenosyl-L-methionine</name>
        <dbReference type="ChEBI" id="CHEBI:59789"/>
    </ligand>
</feature>
<evidence type="ECO:0000256" key="4">
    <source>
        <dbReference type="PROSITE-ProRule" id="PRU01024"/>
    </source>
</evidence>
<evidence type="ECO:0000256" key="2">
    <source>
        <dbReference type="ARBA" id="ARBA00022679"/>
    </source>
</evidence>
<evidence type="ECO:0000256" key="5">
    <source>
        <dbReference type="PROSITE-ProRule" id="PRU10015"/>
    </source>
</evidence>
<feature type="active site" evidence="5">
    <location>
        <position position="411"/>
    </location>
</feature>
<dbReference type="Pfam" id="PF05958">
    <property type="entry name" value="tRNA_U5-meth_tr"/>
    <property type="match status" value="1"/>
</dbReference>
<dbReference type="Gene3D" id="2.40.50.140">
    <property type="entry name" value="Nucleic acid-binding proteins"/>
    <property type="match status" value="1"/>
</dbReference>
<comment type="similarity">
    <text evidence="4">Belongs to the class I-like SAM-binding methyltransferase superfamily. RNA M5U methyltransferase family.</text>
</comment>
<evidence type="ECO:0000313" key="8">
    <source>
        <dbReference type="Proteomes" id="UP000294321"/>
    </source>
</evidence>
<keyword evidence="8" id="KW-1185">Reference proteome</keyword>
<accession>A0A4P6ZJZ6</accession>
<dbReference type="InterPro" id="IPR010280">
    <property type="entry name" value="U5_MeTrfase_fam"/>
</dbReference>
<reference evidence="8" key="1">
    <citation type="submission" date="2018-12" db="EMBL/GenBank/DDBJ databases">
        <title>A new species of lactobacillus.</title>
        <authorList>
            <person name="Jian Y."/>
            <person name="Xin L."/>
            <person name="Hong Z.J."/>
            <person name="Ming L.Z."/>
            <person name="Hong X.Z."/>
        </authorList>
    </citation>
    <scope>NUCLEOTIDE SEQUENCE [LARGE SCALE GENOMIC DNA]</scope>
    <source>
        <strain evidence="8">HSLZ-75</strain>
    </source>
</reference>
<dbReference type="Pfam" id="PF01938">
    <property type="entry name" value="TRAM"/>
    <property type="match status" value="1"/>
</dbReference>
<protein>
    <submittedName>
        <fullName evidence="7">23S rRNA (Uracil(1939)-C(5))-methyltransferase RlmD</fullName>
        <ecNumber evidence="7">2.1.1.190</ecNumber>
    </submittedName>
</protein>
<name>A0A4P6ZJZ6_9LACO</name>
<dbReference type="AlphaFoldDB" id="A0A4P6ZJZ6"/>
<dbReference type="SUPFAM" id="SSF50249">
    <property type="entry name" value="Nucleic acid-binding proteins"/>
    <property type="match status" value="1"/>
</dbReference>
<dbReference type="PROSITE" id="PS01230">
    <property type="entry name" value="TRMA_1"/>
    <property type="match status" value="1"/>
</dbReference>
<keyword evidence="2 4" id="KW-0808">Transferase</keyword>
<dbReference type="Gene3D" id="3.40.50.150">
    <property type="entry name" value="Vaccinia Virus protein VP39"/>
    <property type="match status" value="1"/>
</dbReference>
<feature type="binding site" evidence="4">
    <location>
        <position position="384"/>
    </location>
    <ligand>
        <name>S-adenosyl-L-methionine</name>
        <dbReference type="ChEBI" id="CHEBI:59789"/>
    </ligand>
</feature>
<dbReference type="InterPro" id="IPR002792">
    <property type="entry name" value="TRAM_dom"/>
</dbReference>
<evidence type="ECO:0000259" key="6">
    <source>
        <dbReference type="PROSITE" id="PS50926"/>
    </source>
</evidence>
<sequence>MKVKAPVQQGQAYRVKIVNLTYQGLGVGIYKDFPIFINNALPGEDVLTRIIRVKRHFSFGKVLKFYQQSPDRVHSIDEKYLQTGIAPLEHLKYPAQLKFKHDQVAELFKKAGLKVQVKPTIGMKKPYQYRNKAQIPVKMVKGQLETGFYKRHSHYLVPITDFYIQDPKIDQTILVVRNILRKYQIVPYNERTHRGVIRNVMVRRGRKSHQIMVGLVTRSKKLPHAEEITKAIVDKCPEVKSVIHNINLRDNNVLLGTKNRLLYGKPYIDDQLMGLTFRISLNAFYQVNPVQTQKLYSIAIKEAQLKPNQIAIDAYCGIGTISLSIAKYVKRVYGVEIVPQAIKDAKVNAKLNHIDNVKFVANRAEDQMPLWAKHGIRPDVIFVDPPRKGLAESFIKSAASVKPKKIVYISCKPATLVRDVRRFNQLGYHVTQPVQPVDQFPQTVQIESVTVLERK</sequence>
<feature type="active site" description="Nucleophile" evidence="4">
    <location>
        <position position="411"/>
    </location>
</feature>